<feature type="compositionally biased region" description="Basic residues" evidence="1">
    <location>
        <begin position="43"/>
        <end position="57"/>
    </location>
</feature>
<accession>A0AAN0IW06</accession>
<organism evidence="3 4">
    <name type="scientific">Amphimedon queenslandica</name>
    <name type="common">Sponge</name>
    <dbReference type="NCBI Taxonomy" id="400682"/>
    <lineage>
        <taxon>Eukaryota</taxon>
        <taxon>Metazoa</taxon>
        <taxon>Porifera</taxon>
        <taxon>Demospongiae</taxon>
        <taxon>Heteroscleromorpha</taxon>
        <taxon>Haplosclerida</taxon>
        <taxon>Niphatidae</taxon>
        <taxon>Amphimedon</taxon>
    </lineage>
</organism>
<dbReference type="GO" id="GO:0031011">
    <property type="term" value="C:Ino80 complex"/>
    <property type="evidence" value="ECO:0007669"/>
    <property type="project" value="InterPro"/>
</dbReference>
<sequence length="341" mass="38645">MYISHQGNLTPHEEEEEIKVVLMGRKRKREQEPAQEEAEPSSLKKKRVKKVKKKRHVEKQAIVEDEEASVSITDDESQQALPLSATSSHRPLTLKIKLGSNELLTTTEDRVSIGTGPSISNYGDEWVGGSDDISPGDGDGRDISFQFSGEEEIEEDEEEAWLVALETGMVNERGYLPQAKDPNAMTARQRSMLGSKEEELLELPLMKMKSDEIESEEMLLKKTERNKKRRLQAIKRREKHKADTVQKLLQKQSTKKKDDDKKQAPQVLGPHIRYYDHVTKGTSLSVTPGLQFPIHRPVSSPLPPPARPLCSVCSSNPKRYSDSKTNQPLCSLQCYRRLQVH</sequence>
<dbReference type="InterPro" id="IPR007529">
    <property type="entry name" value="Znf_HIT"/>
</dbReference>
<dbReference type="InterPro" id="IPR029523">
    <property type="entry name" value="INO80B/Ies2"/>
</dbReference>
<feature type="region of interest" description="Disordered" evidence="1">
    <location>
        <begin position="109"/>
        <end position="144"/>
    </location>
</feature>
<evidence type="ECO:0000259" key="2">
    <source>
        <dbReference type="SMART" id="SM01406"/>
    </source>
</evidence>
<dbReference type="Pfam" id="PF04795">
    <property type="entry name" value="PAPA-1"/>
    <property type="match status" value="1"/>
</dbReference>
<name>A0AAN0IW06_AMPQE</name>
<dbReference type="AlphaFoldDB" id="A0AAN0IW06"/>
<dbReference type="Proteomes" id="UP000007879">
    <property type="component" value="Unassembled WGS sequence"/>
</dbReference>
<evidence type="ECO:0000256" key="1">
    <source>
        <dbReference type="SAM" id="MobiDB-lite"/>
    </source>
</evidence>
<feature type="compositionally biased region" description="Acidic residues" evidence="1">
    <location>
        <begin position="63"/>
        <end position="77"/>
    </location>
</feature>
<feature type="region of interest" description="Disordered" evidence="1">
    <location>
        <begin position="26"/>
        <end position="86"/>
    </location>
</feature>
<dbReference type="PANTHER" id="PTHR21561">
    <property type="entry name" value="INO80 COMPLEX SUBUNIT B"/>
    <property type="match status" value="1"/>
</dbReference>
<reference evidence="4" key="1">
    <citation type="journal article" date="2010" name="Nature">
        <title>The Amphimedon queenslandica genome and the evolution of animal complexity.</title>
        <authorList>
            <person name="Srivastava M."/>
            <person name="Simakov O."/>
            <person name="Chapman J."/>
            <person name="Fahey B."/>
            <person name="Gauthier M.E."/>
            <person name="Mitros T."/>
            <person name="Richards G.S."/>
            <person name="Conaco C."/>
            <person name="Dacre M."/>
            <person name="Hellsten U."/>
            <person name="Larroux C."/>
            <person name="Putnam N.H."/>
            <person name="Stanke M."/>
            <person name="Adamska M."/>
            <person name="Darling A."/>
            <person name="Degnan S.M."/>
            <person name="Oakley T.H."/>
            <person name="Plachetzki D.C."/>
            <person name="Zhai Y."/>
            <person name="Adamski M."/>
            <person name="Calcino A."/>
            <person name="Cummins S.F."/>
            <person name="Goodstein D.M."/>
            <person name="Harris C."/>
            <person name="Jackson D.J."/>
            <person name="Leys S.P."/>
            <person name="Shu S."/>
            <person name="Woodcroft B.J."/>
            <person name="Vervoort M."/>
            <person name="Kosik K.S."/>
            <person name="Manning G."/>
            <person name="Degnan B.M."/>
            <person name="Rokhsar D.S."/>
        </authorList>
    </citation>
    <scope>NUCLEOTIDE SEQUENCE [LARGE SCALE GENOMIC DNA]</scope>
</reference>
<dbReference type="EnsemblMetazoa" id="XM_019993173.1">
    <property type="protein sequence ID" value="XP_019848732.1"/>
    <property type="gene ID" value="LOC100634886"/>
</dbReference>
<dbReference type="CDD" id="cd23021">
    <property type="entry name" value="zf-HIT_IN80B"/>
    <property type="match status" value="1"/>
</dbReference>
<protein>
    <recommendedName>
        <fullName evidence="2">INO80 complex subunit B-like conserved region domain-containing protein</fullName>
    </recommendedName>
</protein>
<reference evidence="3" key="2">
    <citation type="submission" date="2024-06" db="UniProtKB">
        <authorList>
            <consortium name="EnsemblMetazoa"/>
        </authorList>
    </citation>
    <scope>IDENTIFICATION</scope>
</reference>
<gene>
    <name evidence="3" type="primary">100634886</name>
</gene>
<dbReference type="Pfam" id="PF04438">
    <property type="entry name" value="zf-HIT"/>
    <property type="match status" value="1"/>
</dbReference>
<feature type="domain" description="INO80 complex subunit B-like conserved region" evidence="2">
    <location>
        <begin position="217"/>
        <end position="290"/>
    </location>
</feature>
<proteinExistence type="predicted"/>
<evidence type="ECO:0000313" key="3">
    <source>
        <dbReference type="EnsemblMetazoa" id="XP_019848732.1"/>
    </source>
</evidence>
<keyword evidence="4" id="KW-1185">Reference proteome</keyword>
<feature type="region of interest" description="Disordered" evidence="1">
    <location>
        <begin position="234"/>
        <end position="267"/>
    </location>
</feature>
<evidence type="ECO:0000313" key="4">
    <source>
        <dbReference type="Proteomes" id="UP000007879"/>
    </source>
</evidence>
<dbReference type="SMART" id="SM01406">
    <property type="entry name" value="PAPA-1"/>
    <property type="match status" value="1"/>
</dbReference>
<dbReference type="GO" id="GO:0006338">
    <property type="term" value="P:chromatin remodeling"/>
    <property type="evidence" value="ECO:0007669"/>
    <property type="project" value="InterPro"/>
</dbReference>
<dbReference type="InterPro" id="IPR006880">
    <property type="entry name" value="INO80B_C"/>
</dbReference>
<dbReference type="PANTHER" id="PTHR21561:SF12">
    <property type="entry name" value="INO80 COMPLEX SUBUNIT B"/>
    <property type="match status" value="1"/>
</dbReference>